<protein>
    <recommendedName>
        <fullName evidence="7">Protein MOR1</fullName>
    </recommendedName>
    <alternativeName>
        <fullName evidence="8">Protein GEM1</fullName>
    </alternativeName>
    <alternativeName>
        <fullName evidence="9">Protein MICROTUBULE ORGANIZATION 1</fullName>
    </alternativeName>
</protein>
<reference evidence="13" key="3">
    <citation type="submission" date="2020-12" db="UniProtKB">
        <authorList>
            <consortium name="EnsemblPlants"/>
        </authorList>
    </citation>
    <scope>IDENTIFICATION</scope>
</reference>
<dbReference type="Gene3D" id="1.25.10.10">
    <property type="entry name" value="Leucine-rich Repeat Variant"/>
    <property type="match status" value="5"/>
</dbReference>
<dbReference type="EMBL" id="ABEU02000009">
    <property type="status" value="NOT_ANNOTATED_CDS"/>
    <property type="molecule type" value="Genomic_DNA"/>
</dbReference>
<dbReference type="InterPro" id="IPR016024">
    <property type="entry name" value="ARM-type_fold"/>
</dbReference>
<feature type="compositionally biased region" description="Polar residues" evidence="11">
    <location>
        <begin position="1854"/>
        <end position="1871"/>
    </location>
</feature>
<evidence type="ECO:0000256" key="9">
    <source>
        <dbReference type="ARBA" id="ARBA00082866"/>
    </source>
</evidence>
<evidence type="ECO:0000256" key="10">
    <source>
        <dbReference type="PROSITE-ProRule" id="PRU00103"/>
    </source>
</evidence>
<sequence length="2026" mass="220683">MSEDEKLLKEAKKMAWEDRLAHKNWKVRNDANIDIAAVCDGIMDPKDSRLKEFGPLFKKAVADSNAPCQEKALDALIAYLRAADTDAARYSKEICDSIVAKCMTGRPKTLEKSQAVFLLWVELEASDAFLDAMEKAVKAKLAKAVVPAVDAMYQAVSQFGTKVVPAKRIIKMLPDLFDHNDANVRACAKGLTIELCRWIGKDAVKNLLFDKMRDTMKKELEAEVNNVVSGAKPTRKIRSEQALECEETAVASVASAGPADEAAALGSSDIDEYDLVDPVDILTPLGKSSFWDGVKATKWSERRDTVAELTKLASVKKIANGDFSEVSRILKKLVTDVNIAVAVEAVQAIGNLATGLRKDFTSGSKLLLPVLLDKLKEKKQVMVDSLTTTLNAMHKGGCILLIDVIEDVKLATKNKVPLVRSSCLTWVATCIETSNKPTVLKLHKEYIPMLMECLNDSSPEVRDAAFLALAAFAKIVGMKVLERPLEKLDEVRKKKLVELCGVESSAPATAPPAFSRSQAVGNGSSVGNGAAKPASAASLLTGKRPLSATPKKISAGGSSKPGGASKSGGAKKSDGSSTSAKPQAEAPEDVEPGEMSLEDIETRLGPLFESEVITNLKSANWKERLEAITSLRDTVEGLKTLDQYAELLIRLLCILPGWNEKNIQVQQKSIEAVILIATNATRFSKKCVVLCLTGVVEKVGDIKTRIQATKCLTTFCEAVGPKFVFERLFKIMKDHKNPKVLSEGLSWMVTALDDFGIGHVPLKELINFCKETGLGSSAAAVRTATIKLFGVLHKFVGPDLKGFLTDVKPQLQTMIDAEIEKNPYEGPASAPKRAIRAVDVGAPSGGTDGLPREDISGKLTPALFKSMGSPDWKLRQEALESLNGIIEEAHKRIQPTGTGELFMSLKARLNDSNKNLVMMTLATLGTIATAMGPVVEKHSKGILTDALKCLGDNKKVVREAVVKMLDSWVLLLHLDKMLPYIIPALAEAKICAEGRKDLFEWVARNIAKQGDQPVLLQLVKPISMGLQDKFVEMRKSAEACLLELIRVFDIEPVMKASKSIQGSALAALQTVFDHQRSSSASEDSFTMSKSPVAGSKVSTSEVRASSRNPSTIGRGAAARQSGSKHTKTSAALAAEAYESQMQGQALFNLKDSHKNDRERLNSRKYKFEDAARREQPHDIEVDVVKFFREDLQKKLLSPDFKKQIEGLDMLQRAIPTQTKEIIEILDVIFRWMSIRFAESNTTCLLKVFDFLFALVEGLKGEAYIFSEFEANILFPCLVEKSGHNIEKVREKVRELIRLLCSIYPAPKVFGFMTDGLKSKNNRTRIECVENIEFMIEQCGIEIVGPTKALQSIAALTVERDGDIRKASLASLATAYKILGDDIWKYVGKISGAQKAAMDEKFKWTAREMEKRREGKPGGARAEEARVLEARADEGRASAKRSAVDTSSGSSNGHSDAGIEGLHGNLRQSSPLDWNEALDIINNATSSEQVVDGLKLVCHELAKAAGDPDSGALDELANDADLLVTTLFVKVTTTFNLGLAGASSRSCKYVLNTLMQTFQIKKLARAVKEGTLHNLITELLVWLLDERVLLMDDGSQLLKAMNVLMLKILENADRTSAFVVLIYLLRPMGSSKFAGRQQGTTVVRNQKFLDLVVKCLIKLTKVLGSTLLEVDLDRILQSIHEYFEELGMAEIRKRAGADDKPLRMVKTLLHELVKLRGSAIKGHLSLVPIDLEPQPIILAYIDLNLQTLGTVGQTHWSATNNGGSSPSNHSAEAQLKQELAAVFKKIGDKQTCTIGLYELYRITQLYPQVDIFSQLQNASEAFRTYISDGIAQMERNAAAGRTFGSIPIATPPPVSSTAQHTKSLTSSFQQRGRGQGVGMDSGSYHEDNNSNIAYADAKPTEYTEALPLKSSAGHNVMTSAQGSGDWKPNNLATGGTLDAIRERMKSIQAGAAGATVTHSTNYSLNGSIPLARTSSSGEMGEDKALSGLQARMERLKAGGLPSVECIVLEIGLSPLNVKPRIFSKANS</sequence>
<feature type="compositionally biased region" description="Polar residues" evidence="11">
    <location>
        <begin position="1443"/>
        <end position="1453"/>
    </location>
</feature>
<feature type="region of interest" description="Disordered" evidence="11">
    <location>
        <begin position="1431"/>
        <end position="1461"/>
    </location>
</feature>
<dbReference type="EnsemblPlants" id="Pp3c9_24390V3.6">
    <property type="protein sequence ID" value="Pp3c9_24390V3.6"/>
    <property type="gene ID" value="Pp3c9_24390"/>
</dbReference>
<feature type="region of interest" description="Disordered" evidence="11">
    <location>
        <begin position="1079"/>
        <end position="1129"/>
    </location>
</feature>
<evidence type="ECO:0000313" key="13">
    <source>
        <dbReference type="EnsemblPlants" id="Pp3c9_24390V3.6"/>
    </source>
</evidence>
<accession>A0A7I4EK83</accession>
<comment type="subcellular location">
    <subcellularLocation>
        <location evidence="1">Cytoplasm</location>
        <location evidence="1">Cytoskeleton</location>
    </subcellularLocation>
</comment>
<dbReference type="Proteomes" id="UP000006727">
    <property type="component" value="Chromosome 9"/>
</dbReference>
<dbReference type="FunCoup" id="A0A7I4EK83">
    <property type="interactions" value="4220"/>
</dbReference>
<dbReference type="InterPro" id="IPR011989">
    <property type="entry name" value="ARM-like"/>
</dbReference>
<dbReference type="PROSITE" id="PS50077">
    <property type="entry name" value="HEAT_REPEAT"/>
    <property type="match status" value="1"/>
</dbReference>
<organism evidence="13 14">
    <name type="scientific">Physcomitrium patens</name>
    <name type="common">Spreading-leaved earth moss</name>
    <name type="synonym">Physcomitrella patens</name>
    <dbReference type="NCBI Taxonomy" id="3218"/>
    <lineage>
        <taxon>Eukaryota</taxon>
        <taxon>Viridiplantae</taxon>
        <taxon>Streptophyta</taxon>
        <taxon>Embryophyta</taxon>
        <taxon>Bryophyta</taxon>
        <taxon>Bryophytina</taxon>
        <taxon>Bryopsida</taxon>
        <taxon>Funariidae</taxon>
        <taxon>Funariales</taxon>
        <taxon>Funariaceae</taxon>
        <taxon>Physcomitrium</taxon>
    </lineage>
</organism>
<dbReference type="GO" id="GO:0051010">
    <property type="term" value="F:microtubule plus-end binding"/>
    <property type="evidence" value="ECO:0007669"/>
    <property type="project" value="InterPro"/>
</dbReference>
<dbReference type="FunFam" id="1.25.10.10:FF:000155">
    <property type="entry name" value="Protein MOR1"/>
    <property type="match status" value="1"/>
</dbReference>
<dbReference type="SUPFAM" id="SSF48371">
    <property type="entry name" value="ARM repeat"/>
    <property type="match status" value="2"/>
</dbReference>
<dbReference type="GO" id="GO:0046785">
    <property type="term" value="P:microtubule polymerization"/>
    <property type="evidence" value="ECO:0000318"/>
    <property type="project" value="GO_Central"/>
</dbReference>
<dbReference type="GO" id="GO:0061863">
    <property type="term" value="F:microtubule plus end polymerase"/>
    <property type="evidence" value="ECO:0000318"/>
    <property type="project" value="GO_Central"/>
</dbReference>
<feature type="compositionally biased region" description="Low complexity" evidence="11">
    <location>
        <begin position="506"/>
        <end position="517"/>
    </location>
</feature>
<evidence type="ECO:0000256" key="1">
    <source>
        <dbReference type="ARBA" id="ARBA00004245"/>
    </source>
</evidence>
<feature type="compositionally biased region" description="Polar residues" evidence="11">
    <location>
        <begin position="1079"/>
        <end position="1089"/>
    </location>
</feature>
<feature type="compositionally biased region" description="Low complexity" evidence="11">
    <location>
        <begin position="551"/>
        <end position="581"/>
    </location>
</feature>
<feature type="region of interest" description="Disordered" evidence="11">
    <location>
        <begin position="1850"/>
        <end position="1889"/>
    </location>
</feature>
<dbReference type="GO" id="GO:0043130">
    <property type="term" value="F:ubiquitin binding"/>
    <property type="evidence" value="ECO:0007669"/>
    <property type="project" value="InterPro"/>
</dbReference>
<gene>
    <name evidence="13" type="primary">LOC112287074</name>
</gene>
<feature type="region of interest" description="Disordered" evidence="11">
    <location>
        <begin position="506"/>
        <end position="594"/>
    </location>
</feature>
<feature type="compositionally biased region" description="Polar residues" evidence="11">
    <location>
        <begin position="1096"/>
        <end position="1111"/>
    </location>
</feature>
<feature type="region of interest" description="Disordered" evidence="11">
    <location>
        <begin position="1962"/>
        <end position="1981"/>
    </location>
</feature>
<dbReference type="InterPro" id="IPR045110">
    <property type="entry name" value="XMAP215"/>
</dbReference>
<proteinExistence type="inferred from homology"/>
<dbReference type="InterPro" id="IPR048491">
    <property type="entry name" value="XMAP215_CLASP_TOG"/>
</dbReference>
<reference evidence="13 14" key="2">
    <citation type="journal article" date="2018" name="Plant J.">
        <title>The Physcomitrella patens chromosome-scale assembly reveals moss genome structure and evolution.</title>
        <authorList>
            <person name="Lang D."/>
            <person name="Ullrich K.K."/>
            <person name="Murat F."/>
            <person name="Fuchs J."/>
            <person name="Jenkins J."/>
            <person name="Haas F.B."/>
            <person name="Piednoel M."/>
            <person name="Gundlach H."/>
            <person name="Van Bel M."/>
            <person name="Meyberg R."/>
            <person name="Vives C."/>
            <person name="Morata J."/>
            <person name="Symeonidi A."/>
            <person name="Hiss M."/>
            <person name="Muchero W."/>
            <person name="Kamisugi Y."/>
            <person name="Saleh O."/>
            <person name="Blanc G."/>
            <person name="Decker E.L."/>
            <person name="van Gessel N."/>
            <person name="Grimwood J."/>
            <person name="Hayes R.D."/>
            <person name="Graham S.W."/>
            <person name="Gunter L.E."/>
            <person name="McDaniel S.F."/>
            <person name="Hoernstein S.N.W."/>
            <person name="Larsson A."/>
            <person name="Li F.W."/>
            <person name="Perroud P.F."/>
            <person name="Phillips J."/>
            <person name="Ranjan P."/>
            <person name="Rokshar D.S."/>
            <person name="Rothfels C.J."/>
            <person name="Schneider L."/>
            <person name="Shu S."/>
            <person name="Stevenson D.W."/>
            <person name="Thummler F."/>
            <person name="Tillich M."/>
            <person name="Villarreal Aguilar J.C."/>
            <person name="Widiez T."/>
            <person name="Wong G.K."/>
            <person name="Wymore A."/>
            <person name="Zhang Y."/>
            <person name="Zimmer A.D."/>
            <person name="Quatrano R.S."/>
            <person name="Mayer K.F.X."/>
            <person name="Goodstein D."/>
            <person name="Casacuberta J.M."/>
            <person name="Vandepoele K."/>
            <person name="Reski R."/>
            <person name="Cuming A.C."/>
            <person name="Tuskan G.A."/>
            <person name="Maumus F."/>
            <person name="Salse J."/>
            <person name="Schmutz J."/>
            <person name="Rensing S.A."/>
        </authorList>
    </citation>
    <scope>NUCLEOTIDE SEQUENCE [LARGE SCALE GENOMIC DNA]</scope>
    <source>
        <strain evidence="13 14">cv. Gransden 2004</strain>
    </source>
</reference>
<dbReference type="FunFam" id="1.25.10.10:FF:000121">
    <property type="entry name" value="Protein MOR1"/>
    <property type="match status" value="1"/>
</dbReference>
<evidence type="ECO:0000256" key="5">
    <source>
        <dbReference type="ARBA" id="ARBA00023212"/>
    </source>
</evidence>
<evidence type="ECO:0000259" key="12">
    <source>
        <dbReference type="PROSITE" id="PS50179"/>
    </source>
</evidence>
<comment type="similarity">
    <text evidence="6">Belongs to the TOG/XMAP215 family.</text>
</comment>
<feature type="compositionally biased region" description="Polar residues" evidence="11">
    <location>
        <begin position="518"/>
        <end position="527"/>
    </location>
</feature>
<dbReference type="GO" id="GO:0000776">
    <property type="term" value="C:kinetochore"/>
    <property type="evidence" value="ECO:0000318"/>
    <property type="project" value="GO_Central"/>
</dbReference>
<dbReference type="SMART" id="SM01349">
    <property type="entry name" value="TOG"/>
    <property type="match status" value="5"/>
</dbReference>
<dbReference type="PANTHER" id="PTHR12609">
    <property type="entry name" value="MICROTUBULE ASSOCIATED PROTEIN XMAP215"/>
    <property type="match status" value="1"/>
</dbReference>
<evidence type="ECO:0000256" key="6">
    <source>
        <dbReference type="ARBA" id="ARBA00025722"/>
    </source>
</evidence>
<dbReference type="Pfam" id="PF12348">
    <property type="entry name" value="CLASP_N"/>
    <property type="match status" value="1"/>
</dbReference>
<evidence type="ECO:0000256" key="8">
    <source>
        <dbReference type="ARBA" id="ARBA00079374"/>
    </source>
</evidence>
<dbReference type="Gramene" id="Pp3c9_24390V3.6">
    <property type="protein sequence ID" value="Pp3c9_24390V3.6"/>
    <property type="gene ID" value="Pp3c9_24390"/>
</dbReference>
<dbReference type="GO" id="GO:0035091">
    <property type="term" value="F:phosphatidylinositol binding"/>
    <property type="evidence" value="ECO:0007669"/>
    <property type="project" value="InterPro"/>
</dbReference>
<name>A0A7I4EK83_PHYPA</name>
<dbReference type="FunFam" id="1.25.10.10:FF:000137">
    <property type="entry name" value="Protein MOR1"/>
    <property type="match status" value="1"/>
</dbReference>
<reference evidence="13 14" key="1">
    <citation type="journal article" date="2008" name="Science">
        <title>The Physcomitrella genome reveals evolutionary insights into the conquest of land by plants.</title>
        <authorList>
            <person name="Rensing S."/>
            <person name="Lang D."/>
            <person name="Zimmer A."/>
            <person name="Terry A."/>
            <person name="Salamov A."/>
            <person name="Shapiro H."/>
            <person name="Nishiyama T."/>
            <person name="Perroud P.-F."/>
            <person name="Lindquist E."/>
            <person name="Kamisugi Y."/>
            <person name="Tanahashi T."/>
            <person name="Sakakibara K."/>
            <person name="Fujita T."/>
            <person name="Oishi K."/>
            <person name="Shin-I T."/>
            <person name="Kuroki Y."/>
            <person name="Toyoda A."/>
            <person name="Suzuki Y."/>
            <person name="Hashimoto A."/>
            <person name="Yamaguchi K."/>
            <person name="Sugano A."/>
            <person name="Kohara Y."/>
            <person name="Fujiyama A."/>
            <person name="Anterola A."/>
            <person name="Aoki S."/>
            <person name="Ashton N."/>
            <person name="Barbazuk W.B."/>
            <person name="Barker E."/>
            <person name="Bennetzen J."/>
            <person name="Bezanilla M."/>
            <person name="Blankenship R."/>
            <person name="Cho S.H."/>
            <person name="Dutcher S."/>
            <person name="Estelle M."/>
            <person name="Fawcett J.A."/>
            <person name="Gundlach H."/>
            <person name="Hanada K."/>
            <person name="Heyl A."/>
            <person name="Hicks K.A."/>
            <person name="Hugh J."/>
            <person name="Lohr M."/>
            <person name="Mayer K."/>
            <person name="Melkozernov A."/>
            <person name="Murata T."/>
            <person name="Nelson D."/>
            <person name="Pils B."/>
            <person name="Prigge M."/>
            <person name="Reiss B."/>
            <person name="Renner T."/>
            <person name="Rombauts S."/>
            <person name="Rushton P."/>
            <person name="Sanderfoot A."/>
            <person name="Schween G."/>
            <person name="Shiu S.-H."/>
            <person name="Stueber K."/>
            <person name="Theodoulou F.L."/>
            <person name="Tu H."/>
            <person name="Van de Peer Y."/>
            <person name="Verrier P.J."/>
            <person name="Waters E."/>
            <person name="Wood A."/>
            <person name="Yang L."/>
            <person name="Cove D."/>
            <person name="Cuming A."/>
            <person name="Hasebe M."/>
            <person name="Lucas S."/>
            <person name="Mishler D.B."/>
            <person name="Reski R."/>
            <person name="Grigoriev I."/>
            <person name="Quatrano R.S."/>
            <person name="Boore J.L."/>
        </authorList>
    </citation>
    <scope>NUCLEOTIDE SEQUENCE [LARGE SCALE GENOMIC DNA]</scope>
    <source>
        <strain evidence="13 14">cv. Gransden 2004</strain>
    </source>
</reference>
<evidence type="ECO:0000313" key="14">
    <source>
        <dbReference type="Proteomes" id="UP000006727"/>
    </source>
</evidence>
<dbReference type="FunFam" id="1.25.10.10:FF:000019">
    <property type="entry name" value="Cytoskeleton-associated protein 5"/>
    <property type="match status" value="1"/>
</dbReference>
<dbReference type="InterPro" id="IPR002014">
    <property type="entry name" value="VHS_dom"/>
</dbReference>
<keyword evidence="4" id="KW-0677">Repeat</keyword>
<evidence type="ECO:0000256" key="4">
    <source>
        <dbReference type="ARBA" id="ARBA00022737"/>
    </source>
</evidence>
<feature type="compositionally biased region" description="Polar residues" evidence="11">
    <location>
        <begin position="1962"/>
        <end position="1976"/>
    </location>
</feature>
<keyword evidence="14" id="KW-1185">Reference proteome</keyword>
<dbReference type="InterPro" id="IPR024395">
    <property type="entry name" value="CLASP_N_dom"/>
</dbReference>
<dbReference type="GO" id="GO:0007052">
    <property type="term" value="P:mitotic spindle organization"/>
    <property type="evidence" value="ECO:0000318"/>
    <property type="project" value="GO_Central"/>
</dbReference>
<feature type="repeat" description="HEAT" evidence="10">
    <location>
        <begin position="446"/>
        <end position="483"/>
    </location>
</feature>
<dbReference type="PROSITE" id="PS50179">
    <property type="entry name" value="VHS"/>
    <property type="match status" value="1"/>
</dbReference>
<dbReference type="InParanoid" id="A0A7I4EK83"/>
<dbReference type="Pfam" id="PF21041">
    <property type="entry name" value="XMAP215_CLASP_TOG"/>
    <property type="match status" value="3"/>
</dbReference>
<dbReference type="GO" id="GO:0008017">
    <property type="term" value="F:microtubule binding"/>
    <property type="evidence" value="ECO:0000318"/>
    <property type="project" value="GO_Central"/>
</dbReference>
<evidence type="ECO:0000256" key="2">
    <source>
        <dbReference type="ARBA" id="ARBA00022490"/>
    </source>
</evidence>
<keyword evidence="3" id="KW-0493">Microtubule</keyword>
<dbReference type="GO" id="GO:0005874">
    <property type="term" value="C:microtubule"/>
    <property type="evidence" value="ECO:0007669"/>
    <property type="project" value="UniProtKB-KW"/>
</dbReference>
<evidence type="ECO:0000256" key="3">
    <source>
        <dbReference type="ARBA" id="ARBA00022701"/>
    </source>
</evidence>
<feature type="domain" description="VHS" evidence="12">
    <location>
        <begin position="862"/>
        <end position="968"/>
    </location>
</feature>
<dbReference type="InterPro" id="IPR034085">
    <property type="entry name" value="TOG"/>
</dbReference>
<evidence type="ECO:0000256" key="11">
    <source>
        <dbReference type="SAM" id="MobiDB-lite"/>
    </source>
</evidence>
<dbReference type="GO" id="GO:0030951">
    <property type="term" value="P:establishment or maintenance of microtubule cytoskeleton polarity"/>
    <property type="evidence" value="ECO:0000318"/>
    <property type="project" value="GO_Central"/>
</dbReference>
<keyword evidence="5" id="KW-0206">Cytoskeleton</keyword>
<keyword evidence="2" id="KW-0963">Cytoplasm</keyword>
<dbReference type="InterPro" id="IPR021133">
    <property type="entry name" value="HEAT_type_2"/>
</dbReference>
<evidence type="ECO:0000256" key="7">
    <source>
        <dbReference type="ARBA" id="ARBA00069484"/>
    </source>
</evidence>
<dbReference type="GO" id="GO:0000922">
    <property type="term" value="C:spindle pole"/>
    <property type="evidence" value="ECO:0000318"/>
    <property type="project" value="GO_Central"/>
</dbReference>